<accession>A0ABS6T885</accession>
<keyword evidence="2" id="KW-1185">Reference proteome</keyword>
<evidence type="ECO:0008006" key="3">
    <source>
        <dbReference type="Google" id="ProtNLM"/>
    </source>
</evidence>
<reference evidence="1 2" key="1">
    <citation type="submission" date="2021-06" db="EMBL/GenBank/DDBJ databases">
        <title>Enterococcus alishanensis sp. nov., a novel lactic acid bacterium isolated from fresh coffee beans.</title>
        <authorList>
            <person name="Chen Y.-S."/>
        </authorList>
    </citation>
    <scope>NUCLEOTIDE SEQUENCE [LARGE SCALE GENOMIC DNA]</scope>
    <source>
        <strain evidence="1 2">ALS3</strain>
    </source>
</reference>
<dbReference type="Proteomes" id="UP000774130">
    <property type="component" value="Unassembled WGS sequence"/>
</dbReference>
<proteinExistence type="predicted"/>
<protein>
    <recommendedName>
        <fullName evidence="3">DUF2187 domain-containing protein</fullName>
    </recommendedName>
</protein>
<organism evidence="1 2">
    <name type="scientific">Enterococcus alishanensis</name>
    <dbReference type="NCBI Taxonomy" id="1303817"/>
    <lineage>
        <taxon>Bacteria</taxon>
        <taxon>Bacillati</taxon>
        <taxon>Bacillota</taxon>
        <taxon>Bacilli</taxon>
        <taxon>Lactobacillales</taxon>
        <taxon>Enterococcaceae</taxon>
        <taxon>Enterococcus</taxon>
    </lineage>
</organism>
<gene>
    <name evidence="1" type="ORF">KUA55_00130</name>
</gene>
<sequence>MKSFKIGDGVTPVTGSMKNEYGTIVNFYQEKNQILVRFGSDQQFYFSPEELIYWQERE</sequence>
<evidence type="ECO:0000313" key="1">
    <source>
        <dbReference type="EMBL" id="MBV7389069.1"/>
    </source>
</evidence>
<dbReference type="EMBL" id="JAHUZB010000001">
    <property type="protein sequence ID" value="MBV7389069.1"/>
    <property type="molecule type" value="Genomic_DNA"/>
</dbReference>
<comment type="caution">
    <text evidence="1">The sequence shown here is derived from an EMBL/GenBank/DDBJ whole genome shotgun (WGS) entry which is preliminary data.</text>
</comment>
<name>A0ABS6T885_9ENTE</name>
<dbReference type="RefSeq" id="WP_218324831.1">
    <property type="nucleotide sequence ID" value="NZ_JAHUZB010000001.1"/>
</dbReference>
<evidence type="ECO:0000313" key="2">
    <source>
        <dbReference type="Proteomes" id="UP000774130"/>
    </source>
</evidence>